<evidence type="ECO:0000256" key="7">
    <source>
        <dbReference type="RuleBase" id="RU363032"/>
    </source>
</evidence>
<evidence type="ECO:0000256" key="5">
    <source>
        <dbReference type="ARBA" id="ARBA00022989"/>
    </source>
</evidence>
<feature type="transmembrane region" description="Helical" evidence="7">
    <location>
        <begin position="231"/>
        <end position="254"/>
    </location>
</feature>
<evidence type="ECO:0000313" key="10">
    <source>
        <dbReference type="Proteomes" id="UP001652445"/>
    </source>
</evidence>
<evidence type="ECO:0000256" key="4">
    <source>
        <dbReference type="ARBA" id="ARBA00022692"/>
    </source>
</evidence>
<dbReference type="PANTHER" id="PTHR43227">
    <property type="entry name" value="BLL4140 PROTEIN"/>
    <property type="match status" value="1"/>
</dbReference>
<evidence type="ECO:0000256" key="3">
    <source>
        <dbReference type="ARBA" id="ARBA00022475"/>
    </source>
</evidence>
<keyword evidence="3" id="KW-1003">Cell membrane</keyword>
<accession>A0ABT2UD09</accession>
<dbReference type="EMBL" id="JAOQIO010000024">
    <property type="protein sequence ID" value="MCU6792528.1"/>
    <property type="molecule type" value="Genomic_DNA"/>
</dbReference>
<comment type="caution">
    <text evidence="9">The sequence shown here is derived from an EMBL/GenBank/DDBJ whole genome shotgun (WGS) entry which is preliminary data.</text>
</comment>
<comment type="similarity">
    <text evidence="7">Belongs to the binding-protein-dependent transport system permease family.</text>
</comment>
<dbReference type="CDD" id="cd06261">
    <property type="entry name" value="TM_PBP2"/>
    <property type="match status" value="1"/>
</dbReference>
<keyword evidence="6 7" id="KW-0472">Membrane</keyword>
<dbReference type="InterPro" id="IPR035906">
    <property type="entry name" value="MetI-like_sf"/>
</dbReference>
<feature type="transmembrane region" description="Helical" evidence="7">
    <location>
        <begin position="100"/>
        <end position="120"/>
    </location>
</feature>
<gene>
    <name evidence="9" type="ORF">OB236_10345</name>
</gene>
<feature type="transmembrane region" description="Helical" evidence="7">
    <location>
        <begin position="31"/>
        <end position="50"/>
    </location>
</feature>
<protein>
    <submittedName>
        <fullName evidence="9">ABC transporter permease subunit</fullName>
    </submittedName>
</protein>
<dbReference type="Proteomes" id="UP001652445">
    <property type="component" value="Unassembled WGS sequence"/>
</dbReference>
<dbReference type="SUPFAM" id="SSF161098">
    <property type="entry name" value="MetI-like"/>
    <property type="match status" value="1"/>
</dbReference>
<evidence type="ECO:0000256" key="2">
    <source>
        <dbReference type="ARBA" id="ARBA00022448"/>
    </source>
</evidence>
<feature type="transmembrane region" description="Helical" evidence="7">
    <location>
        <begin position="286"/>
        <end position="307"/>
    </location>
</feature>
<dbReference type="InterPro" id="IPR000515">
    <property type="entry name" value="MetI-like"/>
</dbReference>
<comment type="subcellular location">
    <subcellularLocation>
        <location evidence="1 7">Cell membrane</location>
        <topology evidence="1 7">Multi-pass membrane protein</topology>
    </subcellularLocation>
</comment>
<feature type="transmembrane region" description="Helical" evidence="7">
    <location>
        <begin position="132"/>
        <end position="152"/>
    </location>
</feature>
<feature type="transmembrane region" description="Helical" evidence="7">
    <location>
        <begin position="193"/>
        <end position="211"/>
    </location>
</feature>
<name>A0ABT2UD09_9BACL</name>
<dbReference type="InterPro" id="IPR050809">
    <property type="entry name" value="UgpAE/MalFG_permease"/>
</dbReference>
<proteinExistence type="inferred from homology"/>
<feature type="domain" description="ABC transmembrane type-1" evidence="8">
    <location>
        <begin position="92"/>
        <end position="307"/>
    </location>
</feature>
<dbReference type="RefSeq" id="WP_262683918.1">
    <property type="nucleotide sequence ID" value="NZ_JAOQIO010000024.1"/>
</dbReference>
<evidence type="ECO:0000256" key="1">
    <source>
        <dbReference type="ARBA" id="ARBA00004651"/>
    </source>
</evidence>
<keyword evidence="5 7" id="KW-1133">Transmembrane helix</keyword>
<dbReference type="Pfam" id="PF00528">
    <property type="entry name" value="BPD_transp_1"/>
    <property type="match status" value="1"/>
</dbReference>
<dbReference type="PROSITE" id="PS50928">
    <property type="entry name" value="ABC_TM1"/>
    <property type="match status" value="1"/>
</dbReference>
<organism evidence="9 10">
    <name type="scientific">Paenibacillus baimaensis</name>
    <dbReference type="NCBI Taxonomy" id="2982185"/>
    <lineage>
        <taxon>Bacteria</taxon>
        <taxon>Bacillati</taxon>
        <taxon>Bacillota</taxon>
        <taxon>Bacilli</taxon>
        <taxon>Bacillales</taxon>
        <taxon>Paenibacillaceae</taxon>
        <taxon>Paenibacillus</taxon>
    </lineage>
</organism>
<keyword evidence="2 7" id="KW-0813">Transport</keyword>
<dbReference type="Gene3D" id="1.10.3720.10">
    <property type="entry name" value="MetI-like"/>
    <property type="match status" value="1"/>
</dbReference>
<keyword evidence="4 7" id="KW-0812">Transmembrane</keyword>
<dbReference type="PANTHER" id="PTHR43227:SF11">
    <property type="entry name" value="BLL4140 PROTEIN"/>
    <property type="match status" value="1"/>
</dbReference>
<evidence type="ECO:0000313" key="9">
    <source>
        <dbReference type="EMBL" id="MCU6792528.1"/>
    </source>
</evidence>
<evidence type="ECO:0000259" key="8">
    <source>
        <dbReference type="PROSITE" id="PS50928"/>
    </source>
</evidence>
<reference evidence="9 10" key="1">
    <citation type="submission" date="2022-09" db="EMBL/GenBank/DDBJ databases">
        <authorList>
            <person name="Han X.L."/>
            <person name="Wang Q."/>
            <person name="Lu T."/>
        </authorList>
    </citation>
    <scope>NUCLEOTIDE SEQUENCE [LARGE SCALE GENOMIC DNA]</scope>
    <source>
        <strain evidence="9 10">WQ 127069</strain>
    </source>
</reference>
<evidence type="ECO:0000256" key="6">
    <source>
        <dbReference type="ARBA" id="ARBA00023136"/>
    </source>
</evidence>
<keyword evidence="10" id="KW-1185">Reference proteome</keyword>
<sequence>MKNANAIRTSKGGLQITVIGKKKALKVIQNYQLYLLFLPTFLFFIIFHYGPMYGLQIAFKDFNFAKGITGSPWIGFDHFERFFRSRQFWTLIKNTLGLSLYNLLVGFPVPIILALSLNQITRNRFRRFAQTITYAPHFISTVVLVGMMSVFLSPSTGLINHLITFLGGDPIYFFGEAGWFQTLHVFSGVWQHAGWGAIIYLAVLAGVDPGLHEAAIVDGANKFQRIRHIDFPSIIPTAVILLILNFGTLLTVGFEKTFLIQTPLNIASSEVIATYVYKTGLLGSQFSYSAAIGLFDSVINLILLIAVNRLARKFTESSLW</sequence>